<evidence type="ECO:0000256" key="1">
    <source>
        <dbReference type="SAM" id="SignalP"/>
    </source>
</evidence>
<accession>A0AAU7CGZ6</accession>
<feature type="chain" id="PRO_5043884980" evidence="1">
    <location>
        <begin position="33"/>
        <end position="279"/>
    </location>
</feature>
<name>A0AAU7CGZ6_9BACT</name>
<dbReference type="EMBL" id="CP155447">
    <property type="protein sequence ID" value="XBH04495.1"/>
    <property type="molecule type" value="Genomic_DNA"/>
</dbReference>
<keyword evidence="1" id="KW-0732">Signal</keyword>
<evidence type="ECO:0000313" key="2">
    <source>
        <dbReference type="EMBL" id="XBH04495.1"/>
    </source>
</evidence>
<organism evidence="2">
    <name type="scientific">Singulisphaera sp. Ch08</name>
    <dbReference type="NCBI Taxonomy" id="3120278"/>
    <lineage>
        <taxon>Bacteria</taxon>
        <taxon>Pseudomonadati</taxon>
        <taxon>Planctomycetota</taxon>
        <taxon>Planctomycetia</taxon>
        <taxon>Isosphaerales</taxon>
        <taxon>Isosphaeraceae</taxon>
        <taxon>Singulisphaera</taxon>
    </lineage>
</organism>
<gene>
    <name evidence="2" type="ORF">V5E97_00330</name>
</gene>
<reference evidence="2" key="1">
    <citation type="submission" date="2024-05" db="EMBL/GenBank/DDBJ databases">
        <title>Planctomycetes of the genus Singulisphaera possess chitinolytic capabilities.</title>
        <authorList>
            <person name="Ivanova A."/>
        </authorList>
    </citation>
    <scope>NUCLEOTIDE SEQUENCE</scope>
    <source>
        <strain evidence="2">Ch08T</strain>
    </source>
</reference>
<feature type="signal peptide" evidence="1">
    <location>
        <begin position="1"/>
        <end position="32"/>
    </location>
</feature>
<dbReference type="RefSeq" id="WP_406697258.1">
    <property type="nucleotide sequence ID" value="NZ_CP155447.1"/>
</dbReference>
<dbReference type="AlphaFoldDB" id="A0AAU7CGZ6"/>
<protein>
    <submittedName>
        <fullName evidence="2">Uncharacterized protein</fullName>
    </submittedName>
</protein>
<sequence>MNSPVVRRGLATWTIALATLAAGIWNGCPAVAGAPKPDPAQVVPIDQLAPEFRENVSEVIRDHTFHRKGAPETFPCNPRIYLSLLNEPALTLALWQDLSTSPVQLQQIGPNRYQGSDGNGAKASWEFVHRSPKLHVLLCNLDYTSPRGAAHLQARIVLIVHSGYYREVNGEHWVQHDVEAYVKVDSKGWKAVARTIRPLLEKLLEDQVREAGWFVSLMGRLVGMYPNWACQVTMKQNQIQAETRERFRDVVIQTRRAGAFTGRPTLVDNVPSDPAVKRR</sequence>
<proteinExistence type="predicted"/>